<dbReference type="InterPro" id="IPR016181">
    <property type="entry name" value="Acyl_CoA_acyltransferase"/>
</dbReference>
<reference evidence="2 3" key="1">
    <citation type="submission" date="2018-05" db="EMBL/GenBank/DDBJ databases">
        <title>Genome of Sphingosinicella humi QZX222.</title>
        <authorList>
            <person name="Qiao Z."/>
            <person name="Wang G."/>
        </authorList>
    </citation>
    <scope>NUCLEOTIDE SEQUENCE [LARGE SCALE GENOMIC DNA]</scope>
    <source>
        <strain evidence="2 3">QZX222</strain>
    </source>
</reference>
<dbReference type="GO" id="GO:0016747">
    <property type="term" value="F:acyltransferase activity, transferring groups other than amino-acyl groups"/>
    <property type="evidence" value="ECO:0007669"/>
    <property type="project" value="InterPro"/>
</dbReference>
<keyword evidence="3" id="KW-1185">Reference proteome</keyword>
<dbReference type="RefSeq" id="WP_109271682.1">
    <property type="nucleotide sequence ID" value="NZ_QFFF01000001.1"/>
</dbReference>
<dbReference type="PANTHER" id="PTHR43792">
    <property type="entry name" value="GNAT FAMILY, PUTATIVE (AFU_ORTHOLOGUE AFUA_3G00765)-RELATED-RELATED"/>
    <property type="match status" value="1"/>
</dbReference>
<feature type="domain" description="N-acetyltransferase" evidence="1">
    <location>
        <begin position="7"/>
        <end position="174"/>
    </location>
</feature>
<protein>
    <submittedName>
        <fullName evidence="2">N-acetyltransferase</fullName>
    </submittedName>
</protein>
<dbReference type="OrthoDB" id="6293260at2"/>
<evidence type="ECO:0000259" key="1">
    <source>
        <dbReference type="PROSITE" id="PS51186"/>
    </source>
</evidence>
<dbReference type="InterPro" id="IPR000182">
    <property type="entry name" value="GNAT_dom"/>
</dbReference>
<dbReference type="Pfam" id="PF13302">
    <property type="entry name" value="Acetyltransf_3"/>
    <property type="match status" value="1"/>
</dbReference>
<organism evidence="2 3">
    <name type="scientific">Allosphingosinicella humi</name>
    <dbReference type="NCBI Taxonomy" id="2068657"/>
    <lineage>
        <taxon>Bacteria</taxon>
        <taxon>Pseudomonadati</taxon>
        <taxon>Pseudomonadota</taxon>
        <taxon>Alphaproteobacteria</taxon>
        <taxon>Sphingomonadales</taxon>
        <taxon>Sphingomonadaceae</taxon>
        <taxon>Allosphingosinicella</taxon>
    </lineage>
</organism>
<proteinExistence type="predicted"/>
<gene>
    <name evidence="2" type="ORF">DF286_12165</name>
</gene>
<evidence type="ECO:0000313" key="2">
    <source>
        <dbReference type="EMBL" id="PWG03544.1"/>
    </source>
</evidence>
<dbReference type="Gene3D" id="3.40.630.30">
    <property type="match status" value="1"/>
</dbReference>
<keyword evidence="2" id="KW-0808">Transferase</keyword>
<dbReference type="AlphaFoldDB" id="A0A2U2J5D3"/>
<name>A0A2U2J5D3_9SPHN</name>
<sequence>MIETERLILRNWREGDADLFHLHTNTPAVMRWLGGVKSREALREVSERLARWQAERGFTLWVVERKEDGAFLGFCGLKIADDPHGSIKGEYEVGWRFREDSWGQGYAREAATSSLDHAFDRLGAERVYAITFNQNEASWGLMRRLGMRRREDLDYDDPRFPDLNPTIIYEIEKKDWRR</sequence>
<dbReference type="EMBL" id="QFFF01000001">
    <property type="protein sequence ID" value="PWG03544.1"/>
    <property type="molecule type" value="Genomic_DNA"/>
</dbReference>
<dbReference type="InterPro" id="IPR051531">
    <property type="entry name" value="N-acetyltransferase"/>
</dbReference>
<dbReference type="Proteomes" id="UP000245916">
    <property type="component" value="Unassembled WGS sequence"/>
</dbReference>
<accession>A0A2U2J5D3</accession>
<comment type="caution">
    <text evidence="2">The sequence shown here is derived from an EMBL/GenBank/DDBJ whole genome shotgun (WGS) entry which is preliminary data.</text>
</comment>
<dbReference type="SUPFAM" id="SSF55729">
    <property type="entry name" value="Acyl-CoA N-acyltransferases (Nat)"/>
    <property type="match status" value="1"/>
</dbReference>
<evidence type="ECO:0000313" key="3">
    <source>
        <dbReference type="Proteomes" id="UP000245916"/>
    </source>
</evidence>
<dbReference type="PROSITE" id="PS51186">
    <property type="entry name" value="GNAT"/>
    <property type="match status" value="1"/>
</dbReference>
<dbReference type="PANTHER" id="PTHR43792:SF1">
    <property type="entry name" value="N-ACETYLTRANSFERASE DOMAIN-CONTAINING PROTEIN"/>
    <property type="match status" value="1"/>
</dbReference>